<sequence precursor="true">MLHSFRSLCLAGVALLALVSSLSAQEGRPQRGPGGPGGFRNPTELPRGLEATDEQKAKLADIQKKFADKVKAAQDKAKLTEEQQGKMRDVFTKAREANTPRQEMQAFMAKELGLTDDQKKGREELTALTAEITKEVEGVLTDEQKTKLKESRSQRGGERGKRPERKKSE</sequence>
<dbReference type="Gene3D" id="1.20.120.1490">
    <property type="match status" value="1"/>
</dbReference>
<feature type="region of interest" description="Disordered" evidence="1">
    <location>
        <begin position="74"/>
        <end position="103"/>
    </location>
</feature>
<dbReference type="KEGG" id="aagg:ETAA8_20900"/>
<reference evidence="3 4" key="1">
    <citation type="submission" date="2019-02" db="EMBL/GenBank/DDBJ databases">
        <title>Deep-cultivation of Planctomycetes and their phenomic and genomic characterization uncovers novel biology.</title>
        <authorList>
            <person name="Wiegand S."/>
            <person name="Jogler M."/>
            <person name="Boedeker C."/>
            <person name="Pinto D."/>
            <person name="Vollmers J."/>
            <person name="Rivas-Marin E."/>
            <person name="Kohn T."/>
            <person name="Peeters S.H."/>
            <person name="Heuer A."/>
            <person name="Rast P."/>
            <person name="Oberbeckmann S."/>
            <person name="Bunk B."/>
            <person name="Jeske O."/>
            <person name="Meyerdierks A."/>
            <person name="Storesund J.E."/>
            <person name="Kallscheuer N."/>
            <person name="Luecker S."/>
            <person name="Lage O.M."/>
            <person name="Pohl T."/>
            <person name="Merkel B.J."/>
            <person name="Hornburger P."/>
            <person name="Mueller R.-W."/>
            <person name="Bruemmer F."/>
            <person name="Labrenz M."/>
            <person name="Spormann A.M."/>
            <person name="Op den Camp H."/>
            <person name="Overmann J."/>
            <person name="Amann R."/>
            <person name="Jetten M.S.M."/>
            <person name="Mascher T."/>
            <person name="Medema M.H."/>
            <person name="Devos D.P."/>
            <person name="Kaster A.-K."/>
            <person name="Ovreas L."/>
            <person name="Rohde M."/>
            <person name="Galperin M.Y."/>
            <person name="Jogler C."/>
        </authorList>
    </citation>
    <scope>NUCLEOTIDE SEQUENCE [LARGE SCALE GENOMIC DNA]</scope>
    <source>
        <strain evidence="3 4">ETA_A8</strain>
    </source>
</reference>
<feature type="signal peptide" evidence="2">
    <location>
        <begin position="1"/>
        <end position="24"/>
    </location>
</feature>
<feature type="compositionally biased region" description="Basic and acidic residues" evidence="1">
    <location>
        <begin position="74"/>
        <end position="98"/>
    </location>
</feature>
<dbReference type="AlphaFoldDB" id="A0A517Y9V0"/>
<evidence type="ECO:0000256" key="1">
    <source>
        <dbReference type="SAM" id="MobiDB-lite"/>
    </source>
</evidence>
<protein>
    <submittedName>
        <fullName evidence="3">LTXXQ motif protein</fullName>
    </submittedName>
</protein>
<evidence type="ECO:0000313" key="4">
    <source>
        <dbReference type="Proteomes" id="UP000315017"/>
    </source>
</evidence>
<feature type="region of interest" description="Disordered" evidence="1">
    <location>
        <begin position="135"/>
        <end position="169"/>
    </location>
</feature>
<name>A0A517Y9V0_9BACT</name>
<proteinExistence type="predicted"/>
<feature type="region of interest" description="Disordered" evidence="1">
    <location>
        <begin position="24"/>
        <end position="56"/>
    </location>
</feature>
<accession>A0A517Y9V0</accession>
<keyword evidence="2" id="KW-0732">Signal</keyword>
<evidence type="ECO:0000256" key="2">
    <source>
        <dbReference type="SAM" id="SignalP"/>
    </source>
</evidence>
<gene>
    <name evidence="3" type="ORF">ETAA8_20900</name>
</gene>
<feature type="chain" id="PRO_5022231515" evidence="2">
    <location>
        <begin position="25"/>
        <end position="169"/>
    </location>
</feature>
<evidence type="ECO:0000313" key="3">
    <source>
        <dbReference type="EMBL" id="QDU27006.1"/>
    </source>
</evidence>
<dbReference type="EMBL" id="CP036274">
    <property type="protein sequence ID" value="QDU27006.1"/>
    <property type="molecule type" value="Genomic_DNA"/>
</dbReference>
<organism evidence="3 4">
    <name type="scientific">Anatilimnocola aggregata</name>
    <dbReference type="NCBI Taxonomy" id="2528021"/>
    <lineage>
        <taxon>Bacteria</taxon>
        <taxon>Pseudomonadati</taxon>
        <taxon>Planctomycetota</taxon>
        <taxon>Planctomycetia</taxon>
        <taxon>Pirellulales</taxon>
        <taxon>Pirellulaceae</taxon>
        <taxon>Anatilimnocola</taxon>
    </lineage>
</organism>
<dbReference type="RefSeq" id="WP_145087885.1">
    <property type="nucleotide sequence ID" value="NZ_CP036274.1"/>
</dbReference>
<dbReference type="Proteomes" id="UP000315017">
    <property type="component" value="Chromosome"/>
</dbReference>
<keyword evidence="4" id="KW-1185">Reference proteome</keyword>